<evidence type="ECO:0000313" key="11">
    <source>
        <dbReference type="Proteomes" id="UP000182135"/>
    </source>
</evidence>
<dbReference type="EMBL" id="FOOE01000016">
    <property type="protein sequence ID" value="SFF92928.1"/>
    <property type="molecule type" value="Genomic_DNA"/>
</dbReference>
<keyword evidence="11" id="KW-1185">Reference proteome</keyword>
<dbReference type="RefSeq" id="WP_074845850.1">
    <property type="nucleotide sequence ID" value="NZ_BAAACD010000024.1"/>
</dbReference>
<dbReference type="SMART" id="SM00487">
    <property type="entry name" value="DEXDc"/>
    <property type="match status" value="1"/>
</dbReference>
<evidence type="ECO:0000259" key="6">
    <source>
        <dbReference type="PROSITE" id="PS51192"/>
    </source>
</evidence>
<dbReference type="PANTHER" id="PTHR47963">
    <property type="entry name" value="DEAD-BOX ATP-DEPENDENT RNA HELICASE 47, MITOCHONDRIAL"/>
    <property type="match status" value="1"/>
</dbReference>
<organism evidence="10 11">
    <name type="scientific">Clostridium cadaveris</name>
    <dbReference type="NCBI Taxonomy" id="1529"/>
    <lineage>
        <taxon>Bacteria</taxon>
        <taxon>Bacillati</taxon>
        <taxon>Bacillota</taxon>
        <taxon>Clostridia</taxon>
        <taxon>Eubacteriales</taxon>
        <taxon>Clostridiaceae</taxon>
        <taxon>Clostridium</taxon>
    </lineage>
</organism>
<keyword evidence="2" id="KW-0378">Hydrolase</keyword>
<dbReference type="InterPro" id="IPR001650">
    <property type="entry name" value="Helicase_C-like"/>
</dbReference>
<dbReference type="OrthoDB" id="9805696at2"/>
<dbReference type="PANTHER" id="PTHR47963:SF7">
    <property type="entry name" value="ATP-DEPENDENT RNA HELICASE YFML-RELATED"/>
    <property type="match status" value="1"/>
</dbReference>
<dbReference type="GO" id="GO:0005840">
    <property type="term" value="C:ribosome"/>
    <property type="evidence" value="ECO:0007669"/>
    <property type="project" value="TreeGrafter"/>
</dbReference>
<feature type="domain" description="Helicase C-terminal" evidence="7">
    <location>
        <begin position="227"/>
        <end position="379"/>
    </location>
</feature>
<dbReference type="eggNOG" id="COG0513">
    <property type="taxonomic scope" value="Bacteria"/>
</dbReference>
<sequence length="382" mass="43050">MDKNFKELGIKENICKALDIRGIVKPTEVQEKTIVPALEGKNIIAQSQTGTGKTLAYVLPMMEKINYDNKELQGLVLAPTHELTMQIHNTILDLKKDANISCNAASLVGSGNITRQIEKLKSKPQIATGSSGRVVDLIKRKKLKVHNVKFLVIDEFDKLLDKDNINDIKFIIKSLDNKVQIIMVSATTDEKTLDMAKSLMSEAEIIKVSSSDLTINSNITHEFFLCDPRKKVEFLRKVVHWERAKKTLVFVNNNYDVELTLDKLKYHNINCDSICGNISKEDRKNAIEGFRRGKVNVLIASDVGARGLDIKGITHVVNLDMPKSEKDYVHRAGRVARGENTGKCISLVVPKELSLIEKYEKIFNVKITEKVLYKGQILDYED</sequence>
<dbReference type="GO" id="GO:0005829">
    <property type="term" value="C:cytosol"/>
    <property type="evidence" value="ECO:0007669"/>
    <property type="project" value="TreeGrafter"/>
</dbReference>
<dbReference type="PROSITE" id="PS51194">
    <property type="entry name" value="HELICASE_CTER"/>
    <property type="match status" value="1"/>
</dbReference>
<evidence type="ECO:0000256" key="5">
    <source>
        <dbReference type="PROSITE-ProRule" id="PRU00552"/>
    </source>
</evidence>
<dbReference type="InterPro" id="IPR011545">
    <property type="entry name" value="DEAD/DEAH_box_helicase_dom"/>
</dbReference>
<dbReference type="Proteomes" id="UP000182135">
    <property type="component" value="Unassembled WGS sequence"/>
</dbReference>
<dbReference type="SMART" id="SM00490">
    <property type="entry name" value="HELICc"/>
    <property type="match status" value="1"/>
</dbReference>
<dbReference type="CDD" id="cd00268">
    <property type="entry name" value="DEADc"/>
    <property type="match status" value="1"/>
</dbReference>
<dbReference type="InterPro" id="IPR014001">
    <property type="entry name" value="Helicase_ATP-bd"/>
</dbReference>
<dbReference type="CDD" id="cd18787">
    <property type="entry name" value="SF2_C_DEAD"/>
    <property type="match status" value="1"/>
</dbReference>
<reference evidence="9 12" key="2">
    <citation type="submission" date="2018-03" db="EMBL/GenBank/DDBJ databases">
        <title>The uncultured portion of the human microbiome is neutrally assembled.</title>
        <authorList>
            <person name="Jeraldo P."/>
            <person name="Boardman L."/>
            <person name="White B.A."/>
            <person name="Nelson H."/>
            <person name="Goldenfeld N."/>
            <person name="Chia N."/>
        </authorList>
    </citation>
    <scope>NUCLEOTIDE SEQUENCE [LARGE SCALE GENOMIC DNA]</scope>
    <source>
        <strain evidence="9">CIM:MAG 903</strain>
    </source>
</reference>
<evidence type="ECO:0000313" key="9">
    <source>
        <dbReference type="EMBL" id="PWL53008.1"/>
    </source>
</evidence>
<dbReference type="GO" id="GO:0009409">
    <property type="term" value="P:response to cold"/>
    <property type="evidence" value="ECO:0007669"/>
    <property type="project" value="TreeGrafter"/>
</dbReference>
<dbReference type="Pfam" id="PF00270">
    <property type="entry name" value="DEAD"/>
    <property type="match status" value="1"/>
</dbReference>
<dbReference type="GO" id="GO:0003724">
    <property type="term" value="F:RNA helicase activity"/>
    <property type="evidence" value="ECO:0007669"/>
    <property type="project" value="InterPro"/>
</dbReference>
<dbReference type="InterPro" id="IPR014014">
    <property type="entry name" value="RNA_helicase_DEAD_Q_motif"/>
</dbReference>
<gene>
    <name evidence="9" type="ORF">DBY38_09035</name>
    <name evidence="10" type="ORF">SAMN04487885_1163</name>
</gene>
<proteinExistence type="predicted"/>
<keyword evidence="3 10" id="KW-0347">Helicase</keyword>
<dbReference type="InterPro" id="IPR050547">
    <property type="entry name" value="DEAD_box_RNA_helicases"/>
</dbReference>
<dbReference type="Gene3D" id="3.40.50.300">
    <property type="entry name" value="P-loop containing nucleotide triphosphate hydrolases"/>
    <property type="match status" value="2"/>
</dbReference>
<dbReference type="GO" id="GO:0005524">
    <property type="term" value="F:ATP binding"/>
    <property type="evidence" value="ECO:0007669"/>
    <property type="project" value="UniProtKB-KW"/>
</dbReference>
<dbReference type="PROSITE" id="PS51195">
    <property type="entry name" value="Q_MOTIF"/>
    <property type="match status" value="1"/>
</dbReference>
<dbReference type="STRING" id="1529.SAMN04487885_1163"/>
<dbReference type="AlphaFoldDB" id="A0A1I2MP90"/>
<evidence type="ECO:0000259" key="7">
    <source>
        <dbReference type="PROSITE" id="PS51194"/>
    </source>
</evidence>
<reference evidence="10 11" key="1">
    <citation type="submission" date="2016-10" db="EMBL/GenBank/DDBJ databases">
        <authorList>
            <person name="de Groot N.N."/>
        </authorList>
    </citation>
    <scope>NUCLEOTIDE SEQUENCE [LARGE SCALE GENOMIC DNA]</scope>
    <source>
        <strain evidence="10 11">NLAE-zl-G419</strain>
    </source>
</reference>
<dbReference type="Proteomes" id="UP000246114">
    <property type="component" value="Unassembled WGS sequence"/>
</dbReference>
<evidence type="ECO:0000313" key="12">
    <source>
        <dbReference type="Proteomes" id="UP000246114"/>
    </source>
</evidence>
<dbReference type="GO" id="GO:0016787">
    <property type="term" value="F:hydrolase activity"/>
    <property type="evidence" value="ECO:0007669"/>
    <property type="project" value="UniProtKB-KW"/>
</dbReference>
<evidence type="ECO:0000313" key="10">
    <source>
        <dbReference type="EMBL" id="SFF92928.1"/>
    </source>
</evidence>
<accession>A0A1I2MP90</accession>
<evidence type="ECO:0000256" key="2">
    <source>
        <dbReference type="ARBA" id="ARBA00022801"/>
    </source>
</evidence>
<feature type="short sequence motif" description="Q motif" evidence="5">
    <location>
        <begin position="3"/>
        <end position="31"/>
    </location>
</feature>
<dbReference type="InterPro" id="IPR027417">
    <property type="entry name" value="P-loop_NTPase"/>
</dbReference>
<feature type="domain" description="DEAD-box RNA helicase Q" evidence="8">
    <location>
        <begin position="3"/>
        <end position="31"/>
    </location>
</feature>
<feature type="domain" description="Helicase ATP-binding" evidence="6">
    <location>
        <begin position="34"/>
        <end position="206"/>
    </location>
</feature>
<keyword evidence="1" id="KW-0547">Nucleotide-binding</keyword>
<protein>
    <submittedName>
        <fullName evidence="9">ATP-dependent helicase</fullName>
    </submittedName>
    <submittedName>
        <fullName evidence="10">Superfamily II DNA and RNA helicase</fullName>
    </submittedName>
</protein>
<evidence type="ECO:0000259" key="8">
    <source>
        <dbReference type="PROSITE" id="PS51195"/>
    </source>
</evidence>
<evidence type="ECO:0000256" key="1">
    <source>
        <dbReference type="ARBA" id="ARBA00022741"/>
    </source>
</evidence>
<dbReference type="GO" id="GO:0033592">
    <property type="term" value="F:RNA strand annealing activity"/>
    <property type="evidence" value="ECO:0007669"/>
    <property type="project" value="TreeGrafter"/>
</dbReference>
<dbReference type="PROSITE" id="PS51192">
    <property type="entry name" value="HELICASE_ATP_BIND_1"/>
    <property type="match status" value="1"/>
</dbReference>
<dbReference type="InterPro" id="IPR044742">
    <property type="entry name" value="DEAD/DEAH_RhlB"/>
</dbReference>
<name>A0A1I2MP90_9CLOT</name>
<dbReference type="Pfam" id="PF00271">
    <property type="entry name" value="Helicase_C"/>
    <property type="match status" value="1"/>
</dbReference>
<dbReference type="SUPFAM" id="SSF52540">
    <property type="entry name" value="P-loop containing nucleoside triphosphate hydrolases"/>
    <property type="match status" value="1"/>
</dbReference>
<evidence type="ECO:0000256" key="3">
    <source>
        <dbReference type="ARBA" id="ARBA00022806"/>
    </source>
</evidence>
<keyword evidence="4" id="KW-0067">ATP-binding</keyword>
<dbReference type="EMBL" id="QAMZ01000043">
    <property type="protein sequence ID" value="PWL53008.1"/>
    <property type="molecule type" value="Genomic_DNA"/>
</dbReference>
<evidence type="ECO:0000256" key="4">
    <source>
        <dbReference type="ARBA" id="ARBA00022840"/>
    </source>
</evidence>